<dbReference type="Gene3D" id="3.20.20.140">
    <property type="entry name" value="Metal-dependent hydrolases"/>
    <property type="match status" value="1"/>
</dbReference>
<evidence type="ECO:0000256" key="4">
    <source>
        <dbReference type="ARBA" id="ARBA00022605"/>
    </source>
</evidence>
<evidence type="ECO:0000313" key="11">
    <source>
        <dbReference type="Proteomes" id="UP000634435"/>
    </source>
</evidence>
<keyword evidence="4 8" id="KW-0028">Amino-acid biosynthesis</keyword>
<gene>
    <name evidence="10" type="ORF">GCM10007111_30940</name>
</gene>
<accession>A0ABQ2DPD5</accession>
<dbReference type="InterPro" id="IPR004013">
    <property type="entry name" value="PHP_dom"/>
</dbReference>
<evidence type="ECO:0000256" key="7">
    <source>
        <dbReference type="ARBA" id="ARBA00049158"/>
    </source>
</evidence>
<dbReference type="RefSeq" id="WP_188943671.1">
    <property type="nucleotide sequence ID" value="NZ_BMPN01000005.1"/>
</dbReference>
<evidence type="ECO:0000256" key="6">
    <source>
        <dbReference type="ARBA" id="ARBA00023102"/>
    </source>
</evidence>
<keyword evidence="5 8" id="KW-0378">Hydrolase</keyword>
<dbReference type="InterPro" id="IPR010140">
    <property type="entry name" value="Histidinol_P_phosphatase_HisJ"/>
</dbReference>
<comment type="similarity">
    <text evidence="2 8">Belongs to the PHP hydrolase family. HisK subfamily.</text>
</comment>
<protein>
    <recommendedName>
        <fullName evidence="3 8">Histidinol-phosphatase</fullName>
        <shortName evidence="8">HolPase</shortName>
        <ecNumber evidence="3 8">3.1.3.15</ecNumber>
    </recommendedName>
</protein>
<name>A0ABQ2DPD5_9BACI</name>
<sequence length="263" mass="30281">MFDYHMHSTFSADCDTPMEKAIEEAIHRGLREICFTEHIDEDYPDPTITFDLDLAAYDKKIREMQQAYANRINIKKGVEIGIQPHLISNCKRVVEQEVFDFVICSMHTTQKKDLHSGDFFKNQTIEEAYQQYYQELYACITQFKEFQVLGHIDLVKRYTKGQESNHDFHSILSQIFHEIIPAGKGIEINTSGFRYGLNSAMPSTDILKLYKDCGGEIITVGSDSHVETTVGSGVEDAIRLLRYLGFKYVTTFENKQPIFHPIT</sequence>
<keyword evidence="11" id="KW-1185">Reference proteome</keyword>
<evidence type="ECO:0000259" key="9">
    <source>
        <dbReference type="SMART" id="SM00481"/>
    </source>
</evidence>
<dbReference type="InterPro" id="IPR003141">
    <property type="entry name" value="Pol/His_phosphatase_N"/>
</dbReference>
<organism evidence="10 11">
    <name type="scientific">Virgibacillus kapii</name>
    <dbReference type="NCBI Taxonomy" id="1638645"/>
    <lineage>
        <taxon>Bacteria</taxon>
        <taxon>Bacillati</taxon>
        <taxon>Bacillota</taxon>
        <taxon>Bacilli</taxon>
        <taxon>Bacillales</taxon>
        <taxon>Bacillaceae</taxon>
        <taxon>Virgibacillus</taxon>
    </lineage>
</organism>
<dbReference type="SMART" id="SM00481">
    <property type="entry name" value="POLIIIAc"/>
    <property type="match status" value="1"/>
</dbReference>
<dbReference type="InterPro" id="IPR016195">
    <property type="entry name" value="Pol/histidinol_Pase-like"/>
</dbReference>
<evidence type="ECO:0000256" key="3">
    <source>
        <dbReference type="ARBA" id="ARBA00013085"/>
    </source>
</evidence>
<dbReference type="Pfam" id="PF02811">
    <property type="entry name" value="PHP"/>
    <property type="match status" value="1"/>
</dbReference>
<dbReference type="PANTHER" id="PTHR21039">
    <property type="entry name" value="HISTIDINOL PHOSPHATASE-RELATED"/>
    <property type="match status" value="1"/>
</dbReference>
<dbReference type="PANTHER" id="PTHR21039:SF0">
    <property type="entry name" value="HISTIDINOL-PHOSPHATASE"/>
    <property type="match status" value="1"/>
</dbReference>
<proteinExistence type="inferred from homology"/>
<dbReference type="Proteomes" id="UP000634435">
    <property type="component" value="Unassembled WGS sequence"/>
</dbReference>
<comment type="caution">
    <text evidence="10">The sequence shown here is derived from an EMBL/GenBank/DDBJ whole genome shotgun (WGS) entry which is preliminary data.</text>
</comment>
<evidence type="ECO:0000313" key="10">
    <source>
        <dbReference type="EMBL" id="GGJ66728.1"/>
    </source>
</evidence>
<dbReference type="EC" id="3.1.3.15" evidence="3 8"/>
<comment type="pathway">
    <text evidence="1 8">Amino-acid biosynthesis; L-histidine biosynthesis; L-histidine from 5-phospho-alpha-D-ribose 1-diphosphate: step 8/9.</text>
</comment>
<evidence type="ECO:0000256" key="2">
    <source>
        <dbReference type="ARBA" id="ARBA00009152"/>
    </source>
</evidence>
<evidence type="ECO:0000256" key="1">
    <source>
        <dbReference type="ARBA" id="ARBA00004970"/>
    </source>
</evidence>
<evidence type="ECO:0000256" key="8">
    <source>
        <dbReference type="RuleBase" id="RU366003"/>
    </source>
</evidence>
<reference evidence="11" key="1">
    <citation type="journal article" date="2019" name="Int. J. Syst. Evol. Microbiol.">
        <title>The Global Catalogue of Microorganisms (GCM) 10K type strain sequencing project: providing services to taxonomists for standard genome sequencing and annotation.</title>
        <authorList>
            <consortium name="The Broad Institute Genomics Platform"/>
            <consortium name="The Broad Institute Genome Sequencing Center for Infectious Disease"/>
            <person name="Wu L."/>
            <person name="Ma J."/>
        </authorList>
    </citation>
    <scope>NUCLEOTIDE SEQUENCE [LARGE SCALE GENOMIC DNA]</scope>
    <source>
        <strain evidence="11">JCM 30071</strain>
    </source>
</reference>
<comment type="catalytic activity">
    <reaction evidence="7 8">
        <text>L-histidinol phosphate + H2O = L-histidinol + phosphate</text>
        <dbReference type="Rhea" id="RHEA:14465"/>
        <dbReference type="ChEBI" id="CHEBI:15377"/>
        <dbReference type="ChEBI" id="CHEBI:43474"/>
        <dbReference type="ChEBI" id="CHEBI:57699"/>
        <dbReference type="ChEBI" id="CHEBI:57980"/>
        <dbReference type="EC" id="3.1.3.15"/>
    </reaction>
</comment>
<dbReference type="SUPFAM" id="SSF89550">
    <property type="entry name" value="PHP domain-like"/>
    <property type="match status" value="1"/>
</dbReference>
<keyword evidence="6 8" id="KW-0368">Histidine biosynthesis</keyword>
<feature type="domain" description="Polymerase/histidinol phosphatase N-terminal" evidence="9">
    <location>
        <begin position="2"/>
        <end position="84"/>
    </location>
</feature>
<dbReference type="NCBIfam" id="TIGR01856">
    <property type="entry name" value="hisJ_fam"/>
    <property type="match status" value="1"/>
</dbReference>
<dbReference type="EMBL" id="BMPN01000005">
    <property type="protein sequence ID" value="GGJ66728.1"/>
    <property type="molecule type" value="Genomic_DNA"/>
</dbReference>
<evidence type="ECO:0000256" key="5">
    <source>
        <dbReference type="ARBA" id="ARBA00022801"/>
    </source>
</evidence>